<keyword evidence="4" id="KW-1185">Reference proteome</keyword>
<feature type="region of interest" description="Disordered" evidence="2">
    <location>
        <begin position="147"/>
        <end position="166"/>
    </location>
</feature>
<feature type="compositionally biased region" description="Basic residues" evidence="2">
    <location>
        <begin position="187"/>
        <end position="201"/>
    </location>
</feature>
<evidence type="ECO:0000313" key="4">
    <source>
        <dbReference type="Proteomes" id="UP000184079"/>
    </source>
</evidence>
<proteinExistence type="predicted"/>
<dbReference type="Proteomes" id="UP000184079">
    <property type="component" value="Unassembled WGS sequence"/>
</dbReference>
<sequence length="473" mass="55049">MYRYELYNVEEIEKLKKELNAYKKTMGIVTERKLLEDYLRTKEDFYNLKMEIFKLKGEMEAMENNFQEEYLKQQLEEQRLVNQQASILNTLEGLDQRSEMIKLQLEQLPLTELFEKIDQFLKVQNEKSEEQRKELESLKEEMIQIKELMKKPGSATSKNKRSTHKSEYKQLHSLLQYPNQVEQQSVSKKKNNQVSRQHHSLAKSNQEKPYYAQQYDTKDSGTISMNTAKKTFLNSQYELNKNIIIRTATPKSKSQVKNKEESQDTDHKLENNIDNYPQEPISDNTANNKSQDAISNTNVDNQDQDAADDINVDNQDQDVANDINVNNHPQNTISDNIVDNQDQDVADDINVNNHPQEPIDDTNIDNQTQATTGEKVVEGNAVYPNNEIERNKNNTDFAEIQLEDTENKIDLTDKQVEKTNSSTTLTKKSIEGAKIKQQYFTQKQVDKTENNKYEELNKKPDSFSSFLSLFKRG</sequence>
<accession>A0A1M5QCJ9</accession>
<evidence type="ECO:0000256" key="2">
    <source>
        <dbReference type="SAM" id="MobiDB-lite"/>
    </source>
</evidence>
<organism evidence="3 4">
    <name type="scientific">Virgibacillus chiguensis</name>
    <dbReference type="NCBI Taxonomy" id="411959"/>
    <lineage>
        <taxon>Bacteria</taxon>
        <taxon>Bacillati</taxon>
        <taxon>Bacillota</taxon>
        <taxon>Bacilli</taxon>
        <taxon>Bacillales</taxon>
        <taxon>Bacillaceae</taxon>
        <taxon>Virgibacillus</taxon>
    </lineage>
</organism>
<evidence type="ECO:0000313" key="3">
    <source>
        <dbReference type="EMBL" id="SHH11576.1"/>
    </source>
</evidence>
<reference evidence="4" key="1">
    <citation type="submission" date="2016-11" db="EMBL/GenBank/DDBJ databases">
        <authorList>
            <person name="Varghese N."/>
            <person name="Submissions S."/>
        </authorList>
    </citation>
    <scope>NUCLEOTIDE SEQUENCE [LARGE SCALE GENOMIC DNA]</scope>
    <source>
        <strain evidence="4">CGMCC 1.6496</strain>
    </source>
</reference>
<protein>
    <submittedName>
        <fullName evidence="3">Uncharacterized protein</fullName>
    </submittedName>
</protein>
<dbReference type="RefSeq" id="WP_073006329.1">
    <property type="nucleotide sequence ID" value="NZ_FQXD01000004.1"/>
</dbReference>
<dbReference type="AlphaFoldDB" id="A0A1M5QCJ9"/>
<keyword evidence="1" id="KW-0175">Coiled coil</keyword>
<feature type="region of interest" description="Disordered" evidence="2">
    <location>
        <begin position="181"/>
        <end position="211"/>
    </location>
</feature>
<dbReference type="EMBL" id="FQXD01000004">
    <property type="protein sequence ID" value="SHH11576.1"/>
    <property type="molecule type" value="Genomic_DNA"/>
</dbReference>
<name>A0A1M5QCJ9_9BACI</name>
<gene>
    <name evidence="3" type="ORF">SAMN05421807_10466</name>
</gene>
<feature type="region of interest" description="Disordered" evidence="2">
    <location>
        <begin position="250"/>
        <end position="305"/>
    </location>
</feature>
<feature type="coiled-coil region" evidence="1">
    <location>
        <begin position="388"/>
        <end position="422"/>
    </location>
</feature>
<evidence type="ECO:0000256" key="1">
    <source>
        <dbReference type="SAM" id="Coils"/>
    </source>
</evidence>
<feature type="compositionally biased region" description="Basic and acidic residues" evidence="2">
    <location>
        <begin position="257"/>
        <end position="271"/>
    </location>
</feature>
<feature type="compositionally biased region" description="Polar residues" evidence="2">
    <location>
        <begin position="281"/>
        <end position="297"/>
    </location>
</feature>
<dbReference type="OrthoDB" id="2969927at2"/>